<keyword evidence="2" id="KW-0964">Secreted</keyword>
<evidence type="ECO:0000259" key="6">
    <source>
        <dbReference type="PROSITE" id="PS51863"/>
    </source>
</evidence>
<dbReference type="AlphaFoldDB" id="A0A2I9LPB4"/>
<dbReference type="CDD" id="cd23106">
    <property type="entry name" value="neurotoxins_LC_scorpion"/>
    <property type="match status" value="1"/>
</dbReference>
<keyword evidence="3" id="KW-0800">Toxin</keyword>
<feature type="domain" description="LCN-type CS-alpha/beta" evidence="6">
    <location>
        <begin position="21"/>
        <end position="84"/>
    </location>
</feature>
<comment type="subcellular location">
    <subcellularLocation>
        <location evidence="1">Secreted</location>
    </subcellularLocation>
</comment>
<evidence type="ECO:0000256" key="4">
    <source>
        <dbReference type="ARBA" id="ARBA00023157"/>
    </source>
</evidence>
<dbReference type="Pfam" id="PF00537">
    <property type="entry name" value="Toxin_3"/>
    <property type="match status" value="1"/>
</dbReference>
<reference evidence="7" key="1">
    <citation type="journal article" date="2017" name="Toxicon">
        <title>Venom-gland transcriptomics and venom proteomics of the Hentz striped scorpion (Centruroides hentzi; Buthidae) reveal high toxin diversity in a harmless member of a lethal family.</title>
        <authorList>
            <person name="Ward M.J."/>
            <person name="Ellsworth S.A."/>
            <person name="Rokyta D.R."/>
        </authorList>
    </citation>
    <scope>NUCLEOTIDE SEQUENCE</scope>
    <source>
        <tissue evidence="7">Venom gland</tissue>
    </source>
</reference>
<dbReference type="InterPro" id="IPR044062">
    <property type="entry name" value="LCN-type_CS_alpha_beta_dom"/>
</dbReference>
<feature type="signal peptide" evidence="5">
    <location>
        <begin position="1"/>
        <end position="19"/>
    </location>
</feature>
<evidence type="ECO:0000256" key="2">
    <source>
        <dbReference type="ARBA" id="ARBA00022525"/>
    </source>
</evidence>
<dbReference type="GO" id="GO:0090729">
    <property type="term" value="F:toxin activity"/>
    <property type="evidence" value="ECO:0007669"/>
    <property type="project" value="UniProtKB-KW"/>
</dbReference>
<feature type="chain" id="PRO_5014339271" evidence="5">
    <location>
        <begin position="20"/>
        <end position="97"/>
    </location>
</feature>
<sequence length="97" mass="11186">MYKILMIEVLLLSCVKVEGVPKSYPVNRWGCTYPCYYFEDNDKCREFCLILGGQTGYCYWYTCYCENLPESVKQIKHQKIIGCSNGSWVVSSTTAKP</sequence>
<dbReference type="SUPFAM" id="SSF57095">
    <property type="entry name" value="Scorpion toxin-like"/>
    <property type="match status" value="1"/>
</dbReference>
<evidence type="ECO:0000313" key="7">
    <source>
        <dbReference type="EMBL" id="MBW20231.1"/>
    </source>
</evidence>
<keyword evidence="5" id="KW-0732">Signal</keyword>
<evidence type="ECO:0000256" key="1">
    <source>
        <dbReference type="ARBA" id="ARBA00004613"/>
    </source>
</evidence>
<evidence type="ECO:0000256" key="3">
    <source>
        <dbReference type="ARBA" id="ARBA00022656"/>
    </source>
</evidence>
<dbReference type="PROSITE" id="PS51863">
    <property type="entry name" value="LCN_CSAB"/>
    <property type="match status" value="1"/>
</dbReference>
<dbReference type="GO" id="GO:0005576">
    <property type="term" value="C:extracellular region"/>
    <property type="evidence" value="ECO:0007669"/>
    <property type="project" value="UniProtKB-SubCell"/>
</dbReference>
<keyword evidence="4" id="KW-1015">Disulfide bond</keyword>
<dbReference type="EMBL" id="GFWZ01000241">
    <property type="protein sequence ID" value="MBW20231.1"/>
    <property type="molecule type" value="Transcribed_RNA"/>
</dbReference>
<evidence type="ECO:0000256" key="5">
    <source>
        <dbReference type="SAM" id="SignalP"/>
    </source>
</evidence>
<organism evidence="7">
    <name type="scientific">Centruroides hentzi</name>
    <dbReference type="NCBI Taxonomy" id="88313"/>
    <lineage>
        <taxon>Eukaryota</taxon>
        <taxon>Metazoa</taxon>
        <taxon>Ecdysozoa</taxon>
        <taxon>Arthropoda</taxon>
        <taxon>Chelicerata</taxon>
        <taxon>Arachnida</taxon>
        <taxon>Scorpiones</taxon>
        <taxon>Buthida</taxon>
        <taxon>Buthoidea</taxon>
        <taxon>Buthidae</taxon>
        <taxon>Centruroides</taxon>
    </lineage>
</organism>
<protein>
    <submittedName>
        <fullName evidence="7">NaTx</fullName>
    </submittedName>
</protein>
<name>A0A2I9LPB4_9SCOR</name>
<dbReference type="PRINTS" id="PR00285">
    <property type="entry name" value="SCORPNTOXIN"/>
</dbReference>
<proteinExistence type="predicted"/>
<accession>A0A2I9LPB4</accession>
<dbReference type="InterPro" id="IPR018218">
    <property type="entry name" value="Scorpion_toxinL"/>
</dbReference>
<dbReference type="InterPro" id="IPR036574">
    <property type="entry name" value="Scorpion_toxin-like_sf"/>
</dbReference>
<dbReference type="InterPro" id="IPR002061">
    <property type="entry name" value="Scorpion_toxinL/defensin"/>
</dbReference>
<dbReference type="GO" id="GO:0019871">
    <property type="term" value="F:sodium channel inhibitor activity"/>
    <property type="evidence" value="ECO:0007669"/>
    <property type="project" value="InterPro"/>
</dbReference>
<dbReference type="Gene3D" id="3.30.30.10">
    <property type="entry name" value="Knottin, scorpion toxin-like"/>
    <property type="match status" value="1"/>
</dbReference>